<name>A0ABV8YZX9_9ACTN</name>
<protein>
    <submittedName>
        <fullName evidence="7">Phenylacetaldoxime dehydratase family protein</fullName>
    </submittedName>
</protein>
<reference evidence="8" key="1">
    <citation type="journal article" date="2019" name="Int. J. Syst. Evol. Microbiol.">
        <title>The Global Catalogue of Microorganisms (GCM) 10K type strain sequencing project: providing services to taxonomists for standard genome sequencing and annotation.</title>
        <authorList>
            <consortium name="The Broad Institute Genomics Platform"/>
            <consortium name="The Broad Institute Genome Sequencing Center for Infectious Disease"/>
            <person name="Wu L."/>
            <person name="Ma J."/>
        </authorList>
    </citation>
    <scope>NUCLEOTIDE SEQUENCE [LARGE SCALE GENOMIC DNA]</scope>
    <source>
        <strain evidence="8">DT43</strain>
    </source>
</reference>
<evidence type="ECO:0000256" key="3">
    <source>
        <dbReference type="ARBA" id="ARBA00022723"/>
    </source>
</evidence>
<accession>A0ABV8YZX9</accession>
<comment type="similarity">
    <text evidence="6">Belongs to the heme-containing dehydratase family.</text>
</comment>
<organism evidence="7 8">
    <name type="scientific">Streptomyces xiangluensis</name>
    <dbReference type="NCBI Taxonomy" id="2665720"/>
    <lineage>
        <taxon>Bacteria</taxon>
        <taxon>Bacillati</taxon>
        <taxon>Actinomycetota</taxon>
        <taxon>Actinomycetes</taxon>
        <taxon>Kitasatosporales</taxon>
        <taxon>Streptomycetaceae</taxon>
        <taxon>Streptomyces</taxon>
    </lineage>
</organism>
<dbReference type="EMBL" id="JBHSFG010000084">
    <property type="protein sequence ID" value="MFC4470622.1"/>
    <property type="molecule type" value="Genomic_DNA"/>
</dbReference>
<comment type="cofactor">
    <cofactor evidence="1">
        <name>heme b</name>
        <dbReference type="ChEBI" id="CHEBI:60344"/>
    </cofactor>
</comment>
<dbReference type="Proteomes" id="UP001596012">
    <property type="component" value="Unassembled WGS sequence"/>
</dbReference>
<keyword evidence="3" id="KW-0479">Metal-binding</keyword>
<evidence type="ECO:0000313" key="8">
    <source>
        <dbReference type="Proteomes" id="UP001596012"/>
    </source>
</evidence>
<proteinExistence type="inferred from homology"/>
<keyword evidence="8" id="KW-1185">Reference proteome</keyword>
<evidence type="ECO:0000256" key="4">
    <source>
        <dbReference type="ARBA" id="ARBA00023004"/>
    </source>
</evidence>
<evidence type="ECO:0000256" key="1">
    <source>
        <dbReference type="ARBA" id="ARBA00001970"/>
    </source>
</evidence>
<keyword evidence="4" id="KW-0408">Iron</keyword>
<keyword evidence="2" id="KW-0349">Heme</keyword>
<dbReference type="InterPro" id="IPR025702">
    <property type="entry name" value="OXD"/>
</dbReference>
<gene>
    <name evidence="7" type="ORF">ACFPH6_40045</name>
</gene>
<keyword evidence="5" id="KW-0456">Lyase</keyword>
<dbReference type="RefSeq" id="WP_386351594.1">
    <property type="nucleotide sequence ID" value="NZ_JBHSFG010000084.1"/>
</dbReference>
<dbReference type="Pfam" id="PF13816">
    <property type="entry name" value="Dehydratase_hem"/>
    <property type="match status" value="1"/>
</dbReference>
<evidence type="ECO:0000256" key="5">
    <source>
        <dbReference type="ARBA" id="ARBA00023239"/>
    </source>
</evidence>
<comment type="caution">
    <text evidence="7">The sequence shown here is derived from an EMBL/GenBank/DDBJ whole genome shotgun (WGS) entry which is preliminary data.</text>
</comment>
<sequence>MARNTPPGHTPRFTAYSARFPRGTDAFVFAQYGCQAASADEAAKGAGTLAGLFAGPDGPDVLDRGSFTDAAGAHNALWLAYWYDPEAHRRWEESPLVRSAWESLPDEGPVGHWREVSVIPVERNETLHTHSREDYATGGLSQHRAVELPETSVHDYWGAARDRIAASATETLEPALPDFAPRDPGADGTLGRRVTVQVPGNVTLIRTAQDWSASALYREKYLADVKPVKDRGVDFLATHAESGCIAARNLAEESADGAPLDRACTIAWFASLDHLMTWCRSHRTHLEIYASFFQMVGGGEGALDVAFWHEVSVLPSGSVTAEYVNCHPRTGFLPLPAAHHGTAATV</sequence>
<evidence type="ECO:0000256" key="6">
    <source>
        <dbReference type="ARBA" id="ARBA00034312"/>
    </source>
</evidence>
<evidence type="ECO:0000256" key="2">
    <source>
        <dbReference type="ARBA" id="ARBA00022617"/>
    </source>
</evidence>
<evidence type="ECO:0000313" key="7">
    <source>
        <dbReference type="EMBL" id="MFC4470622.1"/>
    </source>
</evidence>